<reference evidence="1" key="1">
    <citation type="submission" date="2023-08" db="EMBL/GenBank/DDBJ databases">
        <authorList>
            <person name="Chen Y."/>
            <person name="Shah S."/>
            <person name="Dougan E. K."/>
            <person name="Thang M."/>
            <person name="Chan C."/>
        </authorList>
    </citation>
    <scope>NUCLEOTIDE SEQUENCE</scope>
</reference>
<dbReference type="EMBL" id="CAUJNA010000463">
    <property type="protein sequence ID" value="CAJ1377455.1"/>
    <property type="molecule type" value="Genomic_DNA"/>
</dbReference>
<keyword evidence="2" id="KW-1185">Reference proteome</keyword>
<name>A0AA36HZ71_9DINO</name>
<gene>
    <name evidence="1" type="ORF">EVOR1521_LOCUS6247</name>
</gene>
<comment type="caution">
    <text evidence="1">The sequence shown here is derived from an EMBL/GenBank/DDBJ whole genome shotgun (WGS) entry which is preliminary data.</text>
</comment>
<organism evidence="1 2">
    <name type="scientific">Effrenium voratum</name>
    <dbReference type="NCBI Taxonomy" id="2562239"/>
    <lineage>
        <taxon>Eukaryota</taxon>
        <taxon>Sar</taxon>
        <taxon>Alveolata</taxon>
        <taxon>Dinophyceae</taxon>
        <taxon>Suessiales</taxon>
        <taxon>Symbiodiniaceae</taxon>
        <taxon>Effrenium</taxon>
    </lineage>
</organism>
<evidence type="ECO:0000313" key="2">
    <source>
        <dbReference type="Proteomes" id="UP001178507"/>
    </source>
</evidence>
<dbReference type="AlphaFoldDB" id="A0AA36HZ71"/>
<accession>A0AA36HZ71</accession>
<evidence type="ECO:0000313" key="1">
    <source>
        <dbReference type="EMBL" id="CAJ1377455.1"/>
    </source>
</evidence>
<sequence>MDVWNARDNKQHGSQNFCVVWRRTDNQGSVAPDGMTQFWAMQSRKVGTAMPADAVIAGEFANNLCGLIVSEVNRKDLSKTLQKSGAMQDCEGQRNLQIDVLDRYFLDHAVVMRGLLPISAWPRNRRKLALPFGTMLCTCVEFLLHADCEHNFCAKALNKIRVDLHSLPVKRPQGRKRKHGEA</sequence>
<proteinExistence type="predicted"/>
<dbReference type="Proteomes" id="UP001178507">
    <property type="component" value="Unassembled WGS sequence"/>
</dbReference>
<protein>
    <submittedName>
        <fullName evidence="1">Uncharacterized protein</fullName>
    </submittedName>
</protein>